<sequence>MSFLFSDANMFYSAALVFVVLLFMVEVLGLLFGLSLVGLLDDIVSVDAKADLSATGPSELLSWLCLDRLPLLVWLILWLTCFGATGFFITSFLLAGLPFGVPAALHIVVSMIFATFLTAKFGGGLAKLIPKQQSTAIDTESLVGSAAVITLGTACAGSPAEAKVTDAFQQLHYVMVEPMENDNFVKGDTVILVQKGPRGWLATRYQ</sequence>
<dbReference type="InterPro" id="IPR010840">
    <property type="entry name" value="YqiJ_OB"/>
</dbReference>
<protein>
    <submittedName>
        <fullName evidence="4">DUF1449 family protein</fullName>
    </submittedName>
</protein>
<feature type="domain" description="Inner membrane protein YqiJ OB-fold" evidence="2">
    <location>
        <begin position="141"/>
        <end position="196"/>
    </location>
</feature>
<gene>
    <name evidence="4" type="ORF">DXV75_13045</name>
</gene>
<feature type="transmembrane region" description="Helical" evidence="1">
    <location>
        <begin position="12"/>
        <end position="40"/>
    </location>
</feature>
<dbReference type="AlphaFoldDB" id="A0A3D8M4Z4"/>
<keyword evidence="1" id="KW-0812">Transmembrane</keyword>
<organism evidence="4 5">
    <name type="scientific">Alteromonas aestuariivivens</name>
    <dbReference type="NCBI Taxonomy" id="1938339"/>
    <lineage>
        <taxon>Bacteria</taxon>
        <taxon>Pseudomonadati</taxon>
        <taxon>Pseudomonadota</taxon>
        <taxon>Gammaproteobacteria</taxon>
        <taxon>Alteromonadales</taxon>
        <taxon>Alteromonadaceae</taxon>
        <taxon>Alteromonas/Salinimonas group</taxon>
        <taxon>Alteromonas</taxon>
    </lineage>
</organism>
<dbReference type="OrthoDB" id="7207054at2"/>
<dbReference type="RefSeq" id="WP_115593861.1">
    <property type="nucleotide sequence ID" value="NZ_QRHA01000009.1"/>
</dbReference>
<dbReference type="Proteomes" id="UP000256561">
    <property type="component" value="Unassembled WGS sequence"/>
</dbReference>
<comment type="caution">
    <text evidence="4">The sequence shown here is derived from an EMBL/GenBank/DDBJ whole genome shotgun (WGS) entry which is preliminary data.</text>
</comment>
<evidence type="ECO:0000259" key="2">
    <source>
        <dbReference type="Pfam" id="PF07290"/>
    </source>
</evidence>
<dbReference type="InterPro" id="IPR048376">
    <property type="entry name" value="YqiJ_N"/>
</dbReference>
<name>A0A3D8M4Z4_9ALTE</name>
<keyword evidence="1" id="KW-0472">Membrane</keyword>
<proteinExistence type="predicted"/>
<feature type="transmembrane region" description="Helical" evidence="1">
    <location>
        <begin position="103"/>
        <end position="123"/>
    </location>
</feature>
<dbReference type="EMBL" id="QRHA01000009">
    <property type="protein sequence ID" value="RDV24615.1"/>
    <property type="molecule type" value="Genomic_DNA"/>
</dbReference>
<dbReference type="Pfam" id="PF07290">
    <property type="entry name" value="YqiJ_OB"/>
    <property type="match status" value="1"/>
</dbReference>
<dbReference type="Pfam" id="PF21001">
    <property type="entry name" value="YqiJ_N"/>
    <property type="match status" value="1"/>
</dbReference>
<keyword evidence="5" id="KW-1185">Reference proteome</keyword>
<feature type="transmembrane region" description="Helical" evidence="1">
    <location>
        <begin position="71"/>
        <end position="97"/>
    </location>
</feature>
<reference evidence="5" key="1">
    <citation type="submission" date="2018-08" db="EMBL/GenBank/DDBJ databases">
        <authorList>
            <person name="Zhang J."/>
            <person name="Du Z.-J."/>
        </authorList>
    </citation>
    <scope>NUCLEOTIDE SEQUENCE [LARGE SCALE GENOMIC DNA]</scope>
    <source>
        <strain evidence="5">KCTC 52655</strain>
    </source>
</reference>
<accession>A0A3D8M4Z4</accession>
<evidence type="ECO:0000313" key="4">
    <source>
        <dbReference type="EMBL" id="RDV24615.1"/>
    </source>
</evidence>
<feature type="domain" description="Inner membrane protein YqiJ N-terminal" evidence="3">
    <location>
        <begin position="9"/>
        <end position="114"/>
    </location>
</feature>
<evidence type="ECO:0000259" key="3">
    <source>
        <dbReference type="Pfam" id="PF21001"/>
    </source>
</evidence>
<evidence type="ECO:0000313" key="5">
    <source>
        <dbReference type="Proteomes" id="UP000256561"/>
    </source>
</evidence>
<evidence type="ECO:0000256" key="1">
    <source>
        <dbReference type="SAM" id="Phobius"/>
    </source>
</evidence>
<keyword evidence="1" id="KW-1133">Transmembrane helix</keyword>